<dbReference type="EMBL" id="CP093846">
    <property type="protein sequence ID" value="UNS98506.1"/>
    <property type="molecule type" value="Genomic_DNA"/>
</dbReference>
<keyword evidence="2" id="KW-0812">Transmembrane</keyword>
<dbReference type="Proteomes" id="UP001202244">
    <property type="component" value="Chromosome"/>
</dbReference>
<evidence type="ECO:0000256" key="2">
    <source>
        <dbReference type="SAM" id="Phobius"/>
    </source>
</evidence>
<reference evidence="3 4" key="1">
    <citation type="journal article" date="2023" name="Microbiol. Spectr.">
        <title>Synergy between Genome Mining, Metabolomics, and Bioinformatics Uncovers Antibacterial Chlorinated Carbazole Alkaloids and Their Biosynthetic Gene Cluster from Streptomyces tubbatahanensis sp. nov., a Novel Actinomycete Isolated from Sulu Sea, Philippines.</title>
        <authorList>
            <person name="Tenebro C.P."/>
            <person name="Trono D.J.V.L."/>
            <person name="Balida L.A.P."/>
            <person name="Bayog L.K.A."/>
            <person name="Bruna J.R."/>
            <person name="Sabido E.M."/>
            <person name="Caspe D.P.C."/>
            <person name="de Los Santos E.L.C."/>
            <person name="Saludes J.P."/>
            <person name="Dalisay D.S."/>
        </authorList>
    </citation>
    <scope>NUCLEOTIDE SEQUENCE [LARGE SCALE GENOMIC DNA]</scope>
    <source>
        <strain evidence="3 4">DSD3025</strain>
    </source>
</reference>
<feature type="region of interest" description="Disordered" evidence="1">
    <location>
        <begin position="63"/>
        <end position="102"/>
    </location>
</feature>
<sequence>MPSLDRVRALGPLRGASRRTLLTALAGAAALALVAVLVPVLLDGREETVCRRAPVRARALADDPERAAKALDPGEDVARTRPLKRLLRPGGHPLCEGPDGTALAGRTLVAATTGRTAEDQGRPARPHSERAVRVTHAVVLLLGEGHDGHGPDFPLGLAPHLARMFASYIQDTSRAMTHGPPRDDQRRPTISDREAEYPDGSGNAVTPFPSGEDIHVVFPDIEQAQNLIGRLAASPRAFATLYDAERARFAAYLERLTDDALEPGAKTEYGLSGTESELEQSAAFVARLMASRTSALANGLASSPDAFDRAVLRHTRGLYHAADHRVRSRPSAATLAQRRPDASPGTGGRAAEQLMDGRIQLFAVFDAWAKERGIPPGRAERLRVAIDWRYVLGLRLI</sequence>
<evidence type="ECO:0000313" key="4">
    <source>
        <dbReference type="Proteomes" id="UP001202244"/>
    </source>
</evidence>
<evidence type="ECO:0000313" key="3">
    <source>
        <dbReference type="EMBL" id="UNS98506.1"/>
    </source>
</evidence>
<keyword evidence="4" id="KW-1185">Reference proteome</keyword>
<accession>A0ABY3XVH9</accession>
<evidence type="ECO:0000256" key="1">
    <source>
        <dbReference type="SAM" id="MobiDB-lite"/>
    </source>
</evidence>
<dbReference type="RefSeq" id="WP_242753488.1">
    <property type="nucleotide sequence ID" value="NZ_CP093846.1"/>
</dbReference>
<organism evidence="3 4">
    <name type="scientific">Streptomyces tubbatahanensis</name>
    <dbReference type="NCBI Taxonomy" id="2923272"/>
    <lineage>
        <taxon>Bacteria</taxon>
        <taxon>Bacillati</taxon>
        <taxon>Actinomycetota</taxon>
        <taxon>Actinomycetes</taxon>
        <taxon>Kitasatosporales</taxon>
        <taxon>Streptomycetaceae</taxon>
        <taxon>Streptomyces</taxon>
    </lineage>
</organism>
<proteinExistence type="predicted"/>
<gene>
    <name evidence="3" type="ORF">MMF93_20135</name>
</gene>
<keyword evidence="2" id="KW-0472">Membrane</keyword>
<feature type="region of interest" description="Disordered" evidence="1">
    <location>
        <begin position="173"/>
        <end position="208"/>
    </location>
</feature>
<feature type="region of interest" description="Disordered" evidence="1">
    <location>
        <begin position="329"/>
        <end position="350"/>
    </location>
</feature>
<evidence type="ECO:0008006" key="5">
    <source>
        <dbReference type="Google" id="ProtNLM"/>
    </source>
</evidence>
<protein>
    <recommendedName>
        <fullName evidence="5">Aromatic ring-opening dioxygenase LigA</fullName>
    </recommendedName>
</protein>
<feature type="compositionally biased region" description="Basic and acidic residues" evidence="1">
    <location>
        <begin position="180"/>
        <end position="196"/>
    </location>
</feature>
<feature type="transmembrane region" description="Helical" evidence="2">
    <location>
        <begin position="21"/>
        <end position="42"/>
    </location>
</feature>
<keyword evidence="2" id="KW-1133">Transmembrane helix</keyword>
<name>A0ABY3XVH9_9ACTN</name>